<comment type="catalytic activity">
    <reaction evidence="5">
        <text>D-xylose + NADP(+) = D-xylono-1,5-lactone + NADPH + H(+)</text>
        <dbReference type="Rhea" id="RHEA:22000"/>
        <dbReference type="ChEBI" id="CHEBI:15378"/>
        <dbReference type="ChEBI" id="CHEBI:15867"/>
        <dbReference type="ChEBI" id="CHEBI:53455"/>
        <dbReference type="ChEBI" id="CHEBI:57783"/>
        <dbReference type="ChEBI" id="CHEBI:58349"/>
        <dbReference type="EC" id="1.1.1.179"/>
    </reaction>
</comment>
<keyword evidence="9" id="KW-1185">Reference proteome</keyword>
<dbReference type="InterPro" id="IPR036291">
    <property type="entry name" value="NAD(P)-bd_dom_sf"/>
</dbReference>
<evidence type="ECO:0000256" key="4">
    <source>
        <dbReference type="ARBA" id="ARBA00042988"/>
    </source>
</evidence>
<evidence type="ECO:0000259" key="7">
    <source>
        <dbReference type="Pfam" id="PF22725"/>
    </source>
</evidence>
<dbReference type="PANTHER" id="PTHR22604:SF105">
    <property type="entry name" value="TRANS-1,2-DIHYDROBENZENE-1,2-DIOL DEHYDROGENASE"/>
    <property type="match status" value="1"/>
</dbReference>
<dbReference type="SUPFAM" id="SSF51735">
    <property type="entry name" value="NAD(P)-binding Rossmann-fold domains"/>
    <property type="match status" value="1"/>
</dbReference>
<sequence length="406" mass="45049">MGSAISFIVRVHTTFSPAKVALNPDPLQIGILSTGKLSAHALIAPVKSHPDIEVYAVASRDEEKVKKFAKKHDIPKTYHGKNAYQDLLDDPRLDAVYIPLPNSMHYEWTIKALNAGKHVLVEKPIASTPEEAREMYELADSLNLVLLEGIHTRSLFPYSLSMKASLRNNRFHPALQRVKAIIDSGELGKLKHMSAKALIPIQRSDQLYVPSDFDLAKGSVMDIGCYDVDILRYLAGSEPIGVGSVTYTPSPKAQNMDKIVEGVLEFPGDVTGTFSTDSALPNLLGVIPQFDFSLTVECEEGSIKLSNYMVPQIHHSITVTKTTAGKKRVEKLYKPAPGSGAPGEEWWSTFRYQLEAFVQKVRGGNPPQWVTKEDSVSILVWLQKVYEKMGLDPRPASKYYLETRAD</sequence>
<dbReference type="InterPro" id="IPR055170">
    <property type="entry name" value="GFO_IDH_MocA-like_dom"/>
</dbReference>
<evidence type="ECO:0000256" key="2">
    <source>
        <dbReference type="ARBA" id="ARBA00023002"/>
    </source>
</evidence>
<dbReference type="Gene3D" id="3.40.50.720">
    <property type="entry name" value="NAD(P)-binding Rossmann-like Domain"/>
    <property type="match status" value="1"/>
</dbReference>
<evidence type="ECO:0000313" key="9">
    <source>
        <dbReference type="Proteomes" id="UP000521872"/>
    </source>
</evidence>
<dbReference type="PANTHER" id="PTHR22604">
    <property type="entry name" value="OXIDOREDUCTASES"/>
    <property type="match status" value="1"/>
</dbReference>
<dbReference type="InterPro" id="IPR000683">
    <property type="entry name" value="Gfo/Idh/MocA-like_OxRdtase_N"/>
</dbReference>
<comment type="caution">
    <text evidence="8">The sequence shown here is derived from an EMBL/GenBank/DDBJ whole genome shotgun (WGS) entry which is preliminary data.</text>
</comment>
<organism evidence="8 9">
    <name type="scientific">Agrocybe pediades</name>
    <dbReference type="NCBI Taxonomy" id="84607"/>
    <lineage>
        <taxon>Eukaryota</taxon>
        <taxon>Fungi</taxon>
        <taxon>Dikarya</taxon>
        <taxon>Basidiomycota</taxon>
        <taxon>Agaricomycotina</taxon>
        <taxon>Agaricomycetes</taxon>
        <taxon>Agaricomycetidae</taxon>
        <taxon>Agaricales</taxon>
        <taxon>Agaricineae</taxon>
        <taxon>Strophariaceae</taxon>
        <taxon>Agrocybe</taxon>
    </lineage>
</organism>
<dbReference type="Pfam" id="PF22725">
    <property type="entry name" value="GFO_IDH_MocA_C3"/>
    <property type="match status" value="1"/>
</dbReference>
<dbReference type="GO" id="GO:0047837">
    <property type="term" value="F:D-xylose 1-dehydrogenase (NADP+) activity"/>
    <property type="evidence" value="ECO:0007669"/>
    <property type="project" value="UniProtKB-EC"/>
</dbReference>
<accession>A0A8H4QG49</accession>
<reference evidence="8 9" key="1">
    <citation type="submission" date="2019-12" db="EMBL/GenBank/DDBJ databases">
        <authorList>
            <person name="Floudas D."/>
            <person name="Bentzer J."/>
            <person name="Ahren D."/>
            <person name="Johansson T."/>
            <person name="Persson P."/>
            <person name="Tunlid A."/>
        </authorList>
    </citation>
    <scope>NUCLEOTIDE SEQUENCE [LARGE SCALE GENOMIC DNA]</scope>
    <source>
        <strain evidence="8 9">CBS 102.39</strain>
    </source>
</reference>
<dbReference type="AlphaFoldDB" id="A0A8H4QG49"/>
<dbReference type="EC" id="1.1.1.179" evidence="3"/>
<protein>
    <recommendedName>
        <fullName evidence="3">D-xylose 1-dehydrogenase (NADP(+), D-xylono-1,5-lactone-forming)</fullName>
        <ecNumber evidence="3">1.1.1.179</ecNumber>
    </recommendedName>
    <alternativeName>
        <fullName evidence="4">D-xylose-NADP dehydrogenase</fullName>
    </alternativeName>
</protein>
<feature type="domain" description="Gfo/Idh/MocA-like oxidoreductase N-terminal" evidence="6">
    <location>
        <begin position="28"/>
        <end position="147"/>
    </location>
</feature>
<comment type="similarity">
    <text evidence="1">Belongs to the Gfo/Idh/MocA family.</text>
</comment>
<dbReference type="Gene3D" id="3.30.360.10">
    <property type="entry name" value="Dihydrodipicolinate Reductase, domain 2"/>
    <property type="match status" value="1"/>
</dbReference>
<dbReference type="Proteomes" id="UP000521872">
    <property type="component" value="Unassembled WGS sequence"/>
</dbReference>
<dbReference type="Pfam" id="PF01408">
    <property type="entry name" value="GFO_IDH_MocA"/>
    <property type="match status" value="1"/>
</dbReference>
<feature type="domain" description="GFO/IDH/MocA-like oxidoreductase" evidence="7">
    <location>
        <begin position="176"/>
        <end position="303"/>
    </location>
</feature>
<evidence type="ECO:0000313" key="8">
    <source>
        <dbReference type="EMBL" id="KAF4610505.1"/>
    </source>
</evidence>
<dbReference type="GO" id="GO:0000166">
    <property type="term" value="F:nucleotide binding"/>
    <property type="evidence" value="ECO:0007669"/>
    <property type="project" value="InterPro"/>
</dbReference>
<evidence type="ECO:0000256" key="3">
    <source>
        <dbReference type="ARBA" id="ARBA00038984"/>
    </source>
</evidence>
<dbReference type="InterPro" id="IPR050984">
    <property type="entry name" value="Gfo/Idh/MocA_domain"/>
</dbReference>
<gene>
    <name evidence="8" type="ORF">D9613_006683</name>
</gene>
<evidence type="ECO:0000256" key="5">
    <source>
        <dbReference type="ARBA" id="ARBA00049233"/>
    </source>
</evidence>
<keyword evidence="2" id="KW-0560">Oxidoreductase</keyword>
<evidence type="ECO:0000256" key="1">
    <source>
        <dbReference type="ARBA" id="ARBA00010928"/>
    </source>
</evidence>
<dbReference type="EMBL" id="JAACJL010000058">
    <property type="protein sequence ID" value="KAF4610505.1"/>
    <property type="molecule type" value="Genomic_DNA"/>
</dbReference>
<dbReference type="SUPFAM" id="SSF55347">
    <property type="entry name" value="Glyceraldehyde-3-phosphate dehydrogenase-like, C-terminal domain"/>
    <property type="match status" value="1"/>
</dbReference>
<name>A0A8H4QG49_9AGAR</name>
<evidence type="ECO:0000259" key="6">
    <source>
        <dbReference type="Pfam" id="PF01408"/>
    </source>
</evidence>
<proteinExistence type="inferred from homology"/>